<accession>A0A167VII0</accession>
<feature type="region of interest" description="Disordered" evidence="1">
    <location>
        <begin position="46"/>
        <end position="72"/>
    </location>
</feature>
<dbReference type="AlphaFoldDB" id="A0A167VII0"/>
<protein>
    <submittedName>
        <fullName evidence="3">Uncharacterized protein</fullName>
    </submittedName>
</protein>
<gene>
    <name evidence="3" type="ORF">FIBSPDRAFT_877929</name>
</gene>
<reference evidence="3 4" key="1">
    <citation type="journal article" date="2016" name="Mol. Biol. Evol.">
        <title>Comparative Genomics of Early-Diverging Mushroom-Forming Fungi Provides Insights into the Origins of Lignocellulose Decay Capabilities.</title>
        <authorList>
            <person name="Nagy L.G."/>
            <person name="Riley R."/>
            <person name="Tritt A."/>
            <person name="Adam C."/>
            <person name="Daum C."/>
            <person name="Floudas D."/>
            <person name="Sun H."/>
            <person name="Yadav J.S."/>
            <person name="Pangilinan J."/>
            <person name="Larsson K.H."/>
            <person name="Matsuura K."/>
            <person name="Barry K."/>
            <person name="Labutti K."/>
            <person name="Kuo R."/>
            <person name="Ohm R.A."/>
            <person name="Bhattacharya S.S."/>
            <person name="Shirouzu T."/>
            <person name="Yoshinaga Y."/>
            <person name="Martin F.M."/>
            <person name="Grigoriev I.V."/>
            <person name="Hibbett D.S."/>
        </authorList>
    </citation>
    <scope>NUCLEOTIDE SEQUENCE [LARGE SCALE GENOMIC DNA]</scope>
    <source>
        <strain evidence="3 4">CBS 109695</strain>
    </source>
</reference>
<evidence type="ECO:0000256" key="1">
    <source>
        <dbReference type="SAM" id="MobiDB-lite"/>
    </source>
</evidence>
<evidence type="ECO:0000313" key="3">
    <source>
        <dbReference type="EMBL" id="KZP05050.1"/>
    </source>
</evidence>
<evidence type="ECO:0000313" key="4">
    <source>
        <dbReference type="Proteomes" id="UP000076532"/>
    </source>
</evidence>
<sequence>MRTAEVVWICDKSGVDTSSDPQPIGIKSGVHSFIWATPHACGHPILTHAQDADGNNGESKDAEEESPISDLDPVPISDRRHYAIVTILLLTGAAVMGIAYLVIRPPATLQHLTSHLPHLKLPTLHPFQRRLGASFRTGEGSLVKWAAADMLGGDEEEGDQFINGVDLENGEEIPLTPSPTKHGRGLFGTQYGAVSL</sequence>
<organism evidence="3 4">
    <name type="scientific">Athelia psychrophila</name>
    <dbReference type="NCBI Taxonomy" id="1759441"/>
    <lineage>
        <taxon>Eukaryota</taxon>
        <taxon>Fungi</taxon>
        <taxon>Dikarya</taxon>
        <taxon>Basidiomycota</taxon>
        <taxon>Agaricomycotina</taxon>
        <taxon>Agaricomycetes</taxon>
        <taxon>Agaricomycetidae</taxon>
        <taxon>Atheliales</taxon>
        <taxon>Atheliaceae</taxon>
        <taxon>Athelia</taxon>
    </lineage>
</organism>
<name>A0A167VII0_9AGAM</name>
<keyword evidence="4" id="KW-1185">Reference proteome</keyword>
<feature type="transmembrane region" description="Helical" evidence="2">
    <location>
        <begin position="82"/>
        <end position="103"/>
    </location>
</feature>
<dbReference type="Proteomes" id="UP000076532">
    <property type="component" value="Unassembled WGS sequence"/>
</dbReference>
<proteinExistence type="predicted"/>
<keyword evidence="2" id="KW-1133">Transmembrane helix</keyword>
<keyword evidence="2" id="KW-0812">Transmembrane</keyword>
<evidence type="ECO:0000256" key="2">
    <source>
        <dbReference type="SAM" id="Phobius"/>
    </source>
</evidence>
<dbReference type="EMBL" id="KV417866">
    <property type="protein sequence ID" value="KZP05050.1"/>
    <property type="molecule type" value="Genomic_DNA"/>
</dbReference>
<dbReference type="OrthoDB" id="29460at2759"/>
<keyword evidence="2" id="KW-0472">Membrane</keyword>